<feature type="transmembrane region" description="Helical" evidence="8">
    <location>
        <begin position="262"/>
        <end position="289"/>
    </location>
</feature>
<protein>
    <recommendedName>
        <fullName evidence="8">Nickel/cobalt efflux system</fullName>
    </recommendedName>
</protein>
<feature type="transmembrane region" description="Helical" evidence="8">
    <location>
        <begin position="12"/>
        <end position="33"/>
    </location>
</feature>
<dbReference type="NCBIfam" id="TIGR00802">
    <property type="entry name" value="nico"/>
    <property type="match status" value="1"/>
</dbReference>
<feature type="transmembrane region" description="Helical" evidence="8">
    <location>
        <begin position="190"/>
        <end position="214"/>
    </location>
</feature>
<dbReference type="GO" id="GO:0015099">
    <property type="term" value="F:nickel cation transmembrane transporter activity"/>
    <property type="evidence" value="ECO:0007669"/>
    <property type="project" value="UniProtKB-UniRule"/>
</dbReference>
<keyword evidence="4" id="KW-0533">Nickel</keyword>
<reference evidence="9 10" key="1">
    <citation type="submission" date="2018-09" db="EMBL/GenBank/DDBJ databases">
        <authorList>
            <person name="Le Fleche-Mateos A."/>
        </authorList>
    </citation>
    <scope>NUCLEOTIDE SEQUENCE [LARGE SCALE GENOMIC DNA]</scope>
    <source>
        <strain evidence="9 10">DSM 27399</strain>
    </source>
</reference>
<dbReference type="Proteomes" id="UP000284908">
    <property type="component" value="Unassembled WGS sequence"/>
</dbReference>
<comment type="subcellular location">
    <subcellularLocation>
        <location evidence="8">Cell membrane</location>
        <topology evidence="8">Multi-pass membrane protein</topology>
    </subcellularLocation>
    <subcellularLocation>
        <location evidence="1">Endomembrane system</location>
        <topology evidence="1">Multi-pass membrane protein</topology>
    </subcellularLocation>
</comment>
<evidence type="ECO:0000256" key="1">
    <source>
        <dbReference type="ARBA" id="ARBA00004127"/>
    </source>
</evidence>
<feature type="transmembrane region" description="Helical" evidence="8">
    <location>
        <begin position="39"/>
        <end position="57"/>
    </location>
</feature>
<proteinExistence type="inferred from homology"/>
<keyword evidence="6 8" id="KW-1133">Transmembrane helix</keyword>
<dbReference type="PANTHER" id="PTHR31611:SF0">
    <property type="entry name" value="HIGH-AFFINITY NICKEL TRANSPORT PROTEIN NIC1"/>
    <property type="match status" value="1"/>
</dbReference>
<evidence type="ECO:0000256" key="5">
    <source>
        <dbReference type="ARBA" id="ARBA00022692"/>
    </source>
</evidence>
<evidence type="ECO:0000256" key="8">
    <source>
        <dbReference type="RuleBase" id="RU362101"/>
    </source>
</evidence>
<evidence type="ECO:0000256" key="4">
    <source>
        <dbReference type="ARBA" id="ARBA00022596"/>
    </source>
</evidence>
<gene>
    <name evidence="9" type="ORF">D6C13_07690</name>
</gene>
<keyword evidence="10" id="KW-1185">Reference proteome</keyword>
<dbReference type="OrthoDB" id="9776706at2"/>
<dbReference type="GO" id="GO:0012505">
    <property type="term" value="C:endomembrane system"/>
    <property type="evidence" value="ECO:0007669"/>
    <property type="project" value="UniProtKB-SubCell"/>
</dbReference>
<comment type="caution">
    <text evidence="9">The sequence shown here is derived from an EMBL/GenBank/DDBJ whole genome shotgun (WGS) entry which is preliminary data.</text>
</comment>
<evidence type="ECO:0000256" key="7">
    <source>
        <dbReference type="ARBA" id="ARBA00023136"/>
    </source>
</evidence>
<dbReference type="Pfam" id="PF03824">
    <property type="entry name" value="NicO"/>
    <property type="match status" value="1"/>
</dbReference>
<evidence type="ECO:0000256" key="3">
    <source>
        <dbReference type="ARBA" id="ARBA00022448"/>
    </source>
</evidence>
<evidence type="ECO:0000313" key="10">
    <source>
        <dbReference type="Proteomes" id="UP000284908"/>
    </source>
</evidence>
<keyword evidence="5 8" id="KW-0812">Transmembrane</keyword>
<sequence length="341" mass="37108">MINRRFFSSNRRAFWLLAGLVAVNLLAWGWALAVFRHNAALIAASLLAYSYGLRHAVDADHIAAIDNVTRKLMQQGQRPVAVGAFFSLGHSSIVVLACVAIAATSLVFGNEIGWLHEYGSTIGTLVSALFLLLMALLNALILRDVYRRFQKVKQGKTFTAKEELHAVQGGVMSRIFSFAFNLVNKSWQMYLVGFLFGLGFDTATEIGLLGISAAGASSGMSVWSILVFPALFASGMALVDSLDNFVMVGAYGWAFDKPVRKLYYNMTITATSVVIALFIGGLEALGLLADKLDLHGGLWKIVEQLNDNMGSVGYAAVAIFLVFWGLSALNYRRKGYDNLAV</sequence>
<feature type="transmembrane region" description="Helical" evidence="8">
    <location>
        <begin position="80"/>
        <end position="108"/>
    </location>
</feature>
<keyword evidence="7 8" id="KW-0472">Membrane</keyword>
<dbReference type="AlphaFoldDB" id="A0A419NBC5"/>
<dbReference type="InterPro" id="IPR011541">
    <property type="entry name" value="Ni/Co_transpt_high_affinity"/>
</dbReference>
<name>A0A419NBC5_9GAMM</name>
<evidence type="ECO:0000256" key="2">
    <source>
        <dbReference type="ARBA" id="ARBA00010892"/>
    </source>
</evidence>
<dbReference type="RefSeq" id="WP_120132204.1">
    <property type="nucleotide sequence ID" value="NZ_RAHH01000007.1"/>
</dbReference>
<dbReference type="PANTHER" id="PTHR31611">
    <property type="entry name" value="HIGH-AFFINITY NICKEL TRANSPORT PROTEIN NIC1"/>
    <property type="match status" value="1"/>
</dbReference>
<accession>A0A419NBC5</accession>
<organism evidence="9 10">
    <name type="scientific">Rahnella woolbedingensis</name>
    <dbReference type="NCBI Taxonomy" id="1510574"/>
    <lineage>
        <taxon>Bacteria</taxon>
        <taxon>Pseudomonadati</taxon>
        <taxon>Pseudomonadota</taxon>
        <taxon>Gammaproteobacteria</taxon>
        <taxon>Enterobacterales</taxon>
        <taxon>Yersiniaceae</taxon>
        <taxon>Rahnella</taxon>
    </lineage>
</organism>
<comment type="similarity">
    <text evidence="2 8">Belongs to the NiCoT transporter (TC 2.A.52) family.</text>
</comment>
<dbReference type="EMBL" id="RAHH01000007">
    <property type="protein sequence ID" value="RJT45451.1"/>
    <property type="molecule type" value="Genomic_DNA"/>
</dbReference>
<evidence type="ECO:0000313" key="9">
    <source>
        <dbReference type="EMBL" id="RJT45451.1"/>
    </source>
</evidence>
<keyword evidence="3 8" id="KW-0813">Transport</keyword>
<dbReference type="GO" id="GO:0005886">
    <property type="term" value="C:plasma membrane"/>
    <property type="evidence" value="ECO:0007669"/>
    <property type="project" value="UniProtKB-SubCell"/>
</dbReference>
<dbReference type="InterPro" id="IPR004688">
    <property type="entry name" value="Ni/Co_transpt"/>
</dbReference>
<feature type="transmembrane region" description="Helical" evidence="8">
    <location>
        <begin position="120"/>
        <end position="141"/>
    </location>
</feature>
<evidence type="ECO:0000256" key="6">
    <source>
        <dbReference type="ARBA" id="ARBA00022989"/>
    </source>
</evidence>
<feature type="transmembrane region" description="Helical" evidence="8">
    <location>
        <begin position="309"/>
        <end position="329"/>
    </location>
</feature>